<accession>C1H9L3</accession>
<evidence type="ECO:0000313" key="3">
    <source>
        <dbReference type="Proteomes" id="UP000002059"/>
    </source>
</evidence>
<dbReference type="Proteomes" id="UP000002059">
    <property type="component" value="Partially assembled WGS sequence"/>
</dbReference>
<name>C1H9L3_PARBA</name>
<dbReference type="HOGENOM" id="CLU_953458_0_0_1"/>
<dbReference type="AlphaFoldDB" id="C1H9L3"/>
<protein>
    <submittedName>
        <fullName evidence="2">Uncharacterized protein</fullName>
    </submittedName>
</protein>
<sequence length="292" mass="33062">MDDETIRVIEDIHTRQQQQPERNIDIDMEILQKFARKWQTAVKRWKRALLDRKWGALEKSVGGFGKRLVTRDQTCGYMRGTTKESGLGRKAKRQRTGQGQGKGFCDDSLSFARPSAQVPPGTQAQPYYSQIHPPACQIRIFHEILAIWGEIAASSVATNPTFHMVTFFRPLFALRVPWFEPGCALNSMLPSNGEPLAMTASTLFQELGRSHLALAKSDRQKAQRQRRRRDARNDIMVFLDDLGLPQVSSSVVSFIPYTALSKVKKCGDSCVYIVIVIEFGEPGTEHPYLHIR</sequence>
<reference evidence="2 3" key="1">
    <citation type="journal article" date="2011" name="PLoS Genet.">
        <title>Comparative genomic analysis of human fungal pathogens causing paracoccidioidomycosis.</title>
        <authorList>
            <person name="Desjardins C.A."/>
            <person name="Champion M.D."/>
            <person name="Holder J.W."/>
            <person name="Muszewska A."/>
            <person name="Goldberg J."/>
            <person name="Bailao A.M."/>
            <person name="Brigido M.M."/>
            <person name="Ferreira M.E."/>
            <person name="Garcia A.M."/>
            <person name="Grynberg M."/>
            <person name="Gujja S."/>
            <person name="Heiman D.I."/>
            <person name="Henn M.R."/>
            <person name="Kodira C.D."/>
            <person name="Leon-Narvaez H."/>
            <person name="Longo L.V."/>
            <person name="Ma L.J."/>
            <person name="Malavazi I."/>
            <person name="Matsuo A.L."/>
            <person name="Morais F.V."/>
            <person name="Pereira M."/>
            <person name="Rodriguez-Brito S."/>
            <person name="Sakthikumar S."/>
            <person name="Salem-Izacc S.M."/>
            <person name="Sykes S.M."/>
            <person name="Teixeira M.M."/>
            <person name="Vallejo M.C."/>
            <person name="Walter M.E."/>
            <person name="Yandava C."/>
            <person name="Young S."/>
            <person name="Zeng Q."/>
            <person name="Zucker J."/>
            <person name="Felipe M.S."/>
            <person name="Goldman G.H."/>
            <person name="Haas B.J."/>
            <person name="McEwen J.G."/>
            <person name="Nino-Vega G."/>
            <person name="Puccia R."/>
            <person name="San-Blas G."/>
            <person name="Soares C.M."/>
            <person name="Birren B.W."/>
            <person name="Cuomo C.A."/>
        </authorList>
    </citation>
    <scope>NUCLEOTIDE SEQUENCE [LARGE SCALE GENOMIC DNA]</scope>
    <source>
        <strain evidence="3">ATCC MYA-826 / Pb01</strain>
    </source>
</reference>
<feature type="region of interest" description="Disordered" evidence="1">
    <location>
        <begin position="80"/>
        <end position="104"/>
    </location>
</feature>
<keyword evidence="3" id="KW-1185">Reference proteome</keyword>
<evidence type="ECO:0000313" key="2">
    <source>
        <dbReference type="EMBL" id="EEH37036.2"/>
    </source>
</evidence>
<dbReference type="EMBL" id="KN294015">
    <property type="protein sequence ID" value="EEH37036.2"/>
    <property type="molecule type" value="Genomic_DNA"/>
</dbReference>
<dbReference type="GeneID" id="9093915"/>
<dbReference type="VEuPathDB" id="FungiDB:PAAG_07454"/>
<organism evidence="2 3">
    <name type="scientific">Paracoccidioides lutzii (strain ATCC MYA-826 / Pb01)</name>
    <name type="common">Paracoccidioides brasiliensis</name>
    <dbReference type="NCBI Taxonomy" id="502779"/>
    <lineage>
        <taxon>Eukaryota</taxon>
        <taxon>Fungi</taxon>
        <taxon>Dikarya</taxon>
        <taxon>Ascomycota</taxon>
        <taxon>Pezizomycotina</taxon>
        <taxon>Eurotiomycetes</taxon>
        <taxon>Eurotiomycetidae</taxon>
        <taxon>Onygenales</taxon>
        <taxon>Ajellomycetaceae</taxon>
        <taxon>Paracoccidioides</taxon>
    </lineage>
</organism>
<dbReference type="RefSeq" id="XP_002790595.2">
    <property type="nucleotide sequence ID" value="XM_002790549.2"/>
</dbReference>
<proteinExistence type="predicted"/>
<gene>
    <name evidence="2" type="ORF">PAAG_07454</name>
</gene>
<evidence type="ECO:0000256" key="1">
    <source>
        <dbReference type="SAM" id="MobiDB-lite"/>
    </source>
</evidence>
<dbReference type="KEGG" id="pbl:PAAG_07454"/>